<dbReference type="EMBL" id="JASMQD010000001">
    <property type="protein sequence ID" value="MDK2696545.1"/>
    <property type="molecule type" value="Genomic_DNA"/>
</dbReference>
<accession>A0A061L1U2</accession>
<dbReference type="Proteomes" id="UP000272662">
    <property type="component" value="Unassembled WGS sequence"/>
</dbReference>
<feature type="transmembrane region" description="Helical" evidence="6">
    <location>
        <begin position="280"/>
        <end position="302"/>
    </location>
</feature>
<evidence type="ECO:0000313" key="14">
    <source>
        <dbReference type="EMBL" id="TXQ29500.1"/>
    </source>
</evidence>
<evidence type="ECO:0000313" key="8">
    <source>
        <dbReference type="EMBL" id="HAJ5805130.1"/>
    </source>
</evidence>
<evidence type="ECO:0000313" key="15">
    <source>
        <dbReference type="Proteomes" id="UP000249482"/>
    </source>
</evidence>
<keyword evidence="9" id="KW-0762">Sugar transport</keyword>
<feature type="transmembrane region" description="Helical" evidence="6">
    <location>
        <begin position="172"/>
        <end position="191"/>
    </location>
</feature>
<dbReference type="Proteomes" id="UP000321295">
    <property type="component" value="Unassembled WGS sequence"/>
</dbReference>
<dbReference type="InterPro" id="IPR010651">
    <property type="entry name" value="Sugar_transport"/>
</dbReference>
<keyword evidence="3 6" id="KW-0812">Transmembrane</keyword>
<evidence type="ECO:0000313" key="10">
    <source>
        <dbReference type="EMBL" id="MQS32017.1"/>
    </source>
</evidence>
<dbReference type="Proteomes" id="UP000460351">
    <property type="component" value="Unassembled WGS sequence"/>
</dbReference>
<name>A0A061L1U2_ECOLX</name>
<evidence type="ECO:0000313" key="9">
    <source>
        <dbReference type="EMBL" id="MDK2696545.1"/>
    </source>
</evidence>
<keyword evidence="4 6" id="KW-1133">Transmembrane helix</keyword>
<dbReference type="InterPro" id="IPR009834">
    <property type="entry name" value="Ureide_permease"/>
</dbReference>
<reference evidence="10 19" key="6">
    <citation type="journal article" date="2019" name="Microorganisms">
        <title>Characteristics of Carbapenem-Resistant and Colistin-Resistant Escherichia coli Co-Producing NDM-1 and MCR-1 from Pig Farms in China.</title>
        <authorList>
            <person name="Peng Z."/>
            <person name="Li X."/>
            <person name="Hu Z."/>
            <person name="Li Z."/>
            <person name="Lv Y."/>
            <person name="Lei M."/>
            <person name="Wu B."/>
            <person name="Chen H."/>
            <person name="Wang X."/>
        </authorList>
    </citation>
    <scope>NUCLEOTIDE SEQUENCE [LARGE SCALE GENOMIC DNA]</scope>
    <source>
        <strain evidence="10 19">RXD010</strain>
    </source>
</reference>
<dbReference type="EMBL" id="AATJQG010000011">
    <property type="protein sequence ID" value="EFM0516781.1"/>
    <property type="molecule type" value="Genomic_DNA"/>
</dbReference>
<evidence type="ECO:0000256" key="6">
    <source>
        <dbReference type="SAM" id="Phobius"/>
    </source>
</evidence>
<reference evidence="9" key="9">
    <citation type="submission" date="2023-05" db="EMBL/GenBank/DDBJ databases">
        <title>Efficient inhibition of multidrug-resistant Escherichia coli by a new antibiotic combination.</title>
        <authorList>
            <person name="Lin T."/>
        </authorList>
    </citation>
    <scope>NUCLEOTIDE SEQUENCE</scope>
    <source>
        <strain evidence="9">YmmD45</strain>
    </source>
</reference>
<evidence type="ECO:0000313" key="17">
    <source>
        <dbReference type="Proteomes" id="UP000272662"/>
    </source>
</evidence>
<dbReference type="OMA" id="ELFYWDY"/>
<reference evidence="14 18" key="7">
    <citation type="submission" date="2019-08" db="EMBL/GenBank/DDBJ databases">
        <title>Whole genome analysis of cultivated E. coli strains isolated from CD patients and healthy donors.</title>
        <authorList>
            <person name="Siniagina M.N."/>
            <person name="Markelova M.I."/>
            <person name="Laikov A.V."/>
            <person name="Boulygina E.A."/>
            <person name="Khusnutdinova D.R."/>
            <person name="Kharchenko A."/>
            <person name="Grigoryeva T.V."/>
        </authorList>
    </citation>
    <scope>NUCLEOTIDE SEQUENCE [LARGE SCALE GENOMIC DNA]</scope>
    <source>
        <strain evidence="14 18">1_45_11</strain>
    </source>
</reference>
<dbReference type="Pfam" id="PF07168">
    <property type="entry name" value="Ureide_permease"/>
    <property type="match status" value="2"/>
</dbReference>
<evidence type="ECO:0000313" key="21">
    <source>
        <dbReference type="Proteomes" id="UP000842519"/>
    </source>
</evidence>
<dbReference type="PANTHER" id="PTHR16119:SF17">
    <property type="entry name" value="TRANSMEMBRANE PROTEIN 144"/>
    <property type="match status" value="1"/>
</dbReference>
<comment type="similarity">
    <text evidence="2">Belongs to the GRP transporter (TC 2.A.7.5) family.</text>
</comment>
<feature type="transmembrane region" description="Helical" evidence="6">
    <location>
        <begin position="40"/>
        <end position="61"/>
    </location>
</feature>
<dbReference type="AlphaFoldDB" id="A0A061L1U2"/>
<reference evidence="8" key="8">
    <citation type="submission" date="2019-11" db="EMBL/GenBank/DDBJ databases">
        <authorList>
            <consortium name="NCBI Pathogen Detection Project"/>
        </authorList>
    </citation>
    <scope>NUCLEOTIDE SEQUENCE</scope>
    <source>
        <strain evidence="8">Ecoli[ST-405]</strain>
    </source>
</reference>
<evidence type="ECO:0000256" key="4">
    <source>
        <dbReference type="ARBA" id="ARBA00022989"/>
    </source>
</evidence>
<dbReference type="Proteomes" id="UP000528504">
    <property type="component" value="Unassembled WGS sequence"/>
</dbReference>
<reference evidence="11 15" key="2">
    <citation type="submission" date="2018-06" db="EMBL/GenBank/DDBJ databases">
        <title>Draft genome sequence of mcr-1-harboring Escherichia coli isolated from wound infection of a hospitalized patient, in Bolivia.</title>
        <authorList>
            <person name="Munoz M.E."/>
            <person name="Moura Q."/>
            <person name="Ventura P.R.M."/>
            <person name="Bustos L.R."/>
            <person name="Ovando B.G."/>
            <person name="Terrazas D.I.V."/>
            <person name="Yarhui N.B."/>
            <person name="Cerdeira L."/>
            <person name="Lincopan N."/>
        </authorList>
    </citation>
    <scope>NUCLEOTIDE SEQUENCE [LARGE SCALE GENOMIC DNA]</scope>
    <source>
        <strain evidence="11 15">EcMLT</strain>
    </source>
</reference>
<evidence type="ECO:0000313" key="16">
    <source>
        <dbReference type="Proteomes" id="UP000254495"/>
    </source>
</evidence>
<dbReference type="EMBL" id="VRXD01000051">
    <property type="protein sequence ID" value="TXQ29500.1"/>
    <property type="molecule type" value="Genomic_DNA"/>
</dbReference>
<dbReference type="EMBL" id="RRVG01000048">
    <property type="protein sequence ID" value="RRL39089.1"/>
    <property type="molecule type" value="Genomic_DNA"/>
</dbReference>
<feature type="transmembrane region" description="Helical" evidence="6">
    <location>
        <begin position="81"/>
        <end position="103"/>
    </location>
</feature>
<evidence type="ECO:0000256" key="2">
    <source>
        <dbReference type="ARBA" id="ARBA00006117"/>
    </source>
</evidence>
<dbReference type="RefSeq" id="WP_000471147.1">
    <property type="nucleotide sequence ID" value="NZ_AP019803.1"/>
</dbReference>
<evidence type="ECO:0000313" key="18">
    <source>
        <dbReference type="Proteomes" id="UP000321295"/>
    </source>
</evidence>
<dbReference type="Proteomes" id="UP000842519">
    <property type="component" value="Unassembled WGS sequence"/>
</dbReference>
<feature type="transmembrane region" description="Helical" evidence="6">
    <location>
        <begin position="137"/>
        <end position="160"/>
    </location>
</feature>
<dbReference type="Proteomes" id="UP000249482">
    <property type="component" value="Unassembled WGS sequence"/>
</dbReference>
<dbReference type="Proteomes" id="UP000254495">
    <property type="component" value="Unassembled WGS sequence"/>
</dbReference>
<keyword evidence="9" id="KW-0813">Transport</keyword>
<keyword evidence="5 6" id="KW-0472">Membrane</keyword>
<dbReference type="GO" id="GO:0016020">
    <property type="term" value="C:membrane"/>
    <property type="evidence" value="ECO:0007669"/>
    <property type="project" value="UniProtKB-SubCell"/>
</dbReference>
<protein>
    <submittedName>
        <fullName evidence="9">GRP family sugar transporter</fullName>
    </submittedName>
    <submittedName>
        <fullName evidence="13">Integral membrane protein</fullName>
    </submittedName>
    <submittedName>
        <fullName evidence="12">Multidrug DMT transporter permease</fullName>
    </submittedName>
</protein>
<dbReference type="EMBL" id="UGCU01000001">
    <property type="protein sequence ID" value="STJ13664.1"/>
    <property type="molecule type" value="Genomic_DNA"/>
</dbReference>
<dbReference type="EMBL" id="SQQU01000026">
    <property type="protein sequence ID" value="MQS32017.1"/>
    <property type="molecule type" value="Genomic_DNA"/>
</dbReference>
<evidence type="ECO:0000256" key="5">
    <source>
        <dbReference type="ARBA" id="ARBA00023136"/>
    </source>
</evidence>
<evidence type="ECO:0000313" key="19">
    <source>
        <dbReference type="Proteomes" id="UP000460351"/>
    </source>
</evidence>
<evidence type="ECO:0000313" key="12">
    <source>
        <dbReference type="EMBL" id="RRL39089.1"/>
    </source>
</evidence>
<dbReference type="GO" id="GO:0015144">
    <property type="term" value="F:carbohydrate transmembrane transporter activity"/>
    <property type="evidence" value="ECO:0007669"/>
    <property type="project" value="InterPro"/>
</dbReference>
<reference evidence="12 17" key="5">
    <citation type="submission" date="2018-11" db="EMBL/GenBank/DDBJ databases">
        <title>E. coli isolates of the female bladder.</title>
        <authorList>
            <person name="Garretto A."/>
            <person name="Miller-Ensminger T."/>
            <person name="Wolfe A.J."/>
            <person name="Putonti C."/>
        </authorList>
    </citation>
    <scope>NUCLEOTIDE SEQUENCE [LARGE SCALE GENOMIC DNA]</scope>
    <source>
        <strain evidence="12 17">UMB1727</strain>
    </source>
</reference>
<reference evidence="13 16" key="3">
    <citation type="submission" date="2018-06" db="EMBL/GenBank/DDBJ databases">
        <authorList>
            <consortium name="Pathogen Informatics"/>
            <person name="Doyle S."/>
        </authorList>
    </citation>
    <scope>NUCLEOTIDE SEQUENCE [LARGE SCALE GENOMIC DNA]</scope>
    <source>
        <strain evidence="13 16">NCTC9077</strain>
    </source>
</reference>
<feature type="transmembrane region" description="Helical" evidence="6">
    <location>
        <begin position="206"/>
        <end position="226"/>
    </location>
</feature>
<evidence type="ECO:0000256" key="1">
    <source>
        <dbReference type="ARBA" id="ARBA00004141"/>
    </source>
</evidence>
<dbReference type="EMBL" id="QKWZ01000097">
    <property type="protein sequence ID" value="PZT67384.1"/>
    <property type="molecule type" value="Genomic_DNA"/>
</dbReference>
<sequence length="334" mass="35900">MFIVESYAVAIIMCFITMICWGSWANTTKLVSNKKWEFPLFYWDYSIGLLLCSLLFAFTLGSMGEAGRSFIPDIQQASSSSLMSAILAGIIFNISNILLVASINLAGMAVAFPVGVGLALALGVITTYIGNPQGDPLILFLGVVCVVIAIIFTAIAYGRVTQEADKSRRNKGLITAILAGIIMGWFFRFLADSMSDNFSQPASGLMTPYSALVLFAVGLFLSNFVLNRLVMKKPISGEPVNGKMYFSGSLRDHVCGWLGGMIWCVGLAFSLIASGQAGYAISYGLGQGATMIAVIWGVFIWREFASAPAGTNKLLLTMFISYIVGIVLIIAANQ</sequence>
<reference evidence="7 20" key="4">
    <citation type="submission" date="2018-08" db="EMBL/GenBank/DDBJ databases">
        <authorList>
            <consortium name="GenomeTrakr network: Whole genome sequencing for foodborne pathogen traceback"/>
        </authorList>
    </citation>
    <scope>NUCLEOTIDE SEQUENCE [LARGE SCALE GENOMIC DNA]</scope>
    <source>
        <strain evidence="7 20">AZ-TG60901</strain>
    </source>
</reference>
<dbReference type="PANTHER" id="PTHR16119">
    <property type="entry name" value="TRANSMEMBRANE PROTEIN 144"/>
    <property type="match status" value="1"/>
</dbReference>
<proteinExistence type="inferred from homology"/>
<evidence type="ECO:0000313" key="11">
    <source>
        <dbReference type="EMBL" id="PZT67384.1"/>
    </source>
</evidence>
<organism evidence="12 17">
    <name type="scientific">Escherichia coli</name>
    <dbReference type="NCBI Taxonomy" id="562"/>
    <lineage>
        <taxon>Bacteria</taxon>
        <taxon>Pseudomonadati</taxon>
        <taxon>Pseudomonadota</taxon>
        <taxon>Gammaproteobacteria</taxon>
        <taxon>Enterobacterales</taxon>
        <taxon>Enterobacteriaceae</taxon>
        <taxon>Escherichia</taxon>
    </lineage>
</organism>
<evidence type="ECO:0000313" key="13">
    <source>
        <dbReference type="EMBL" id="STJ13664.1"/>
    </source>
</evidence>
<evidence type="ECO:0000313" key="20">
    <source>
        <dbReference type="Proteomes" id="UP000528504"/>
    </source>
</evidence>
<evidence type="ECO:0000313" key="7">
    <source>
        <dbReference type="EMBL" id="EFM0516781.1"/>
    </source>
</evidence>
<reference evidence="8 21" key="1">
    <citation type="journal article" date="2018" name="Genome Biol.">
        <title>SKESA: strategic k-mer extension for scrupulous assemblies.</title>
        <authorList>
            <person name="Souvorov A."/>
            <person name="Agarwala R."/>
            <person name="Lipman D.J."/>
        </authorList>
    </citation>
    <scope>NUCLEOTIDE SEQUENCE [LARGE SCALE GENOMIC DNA]</scope>
    <source>
        <strain evidence="21">ecoli[ST-405]</strain>
        <strain evidence="8">Ecoli[ST-405]</strain>
    </source>
</reference>
<comment type="subcellular location">
    <subcellularLocation>
        <location evidence="1">Membrane</location>
        <topology evidence="1">Multi-pass membrane protein</topology>
    </subcellularLocation>
</comment>
<dbReference type="Proteomes" id="UP001223829">
    <property type="component" value="Unassembled WGS sequence"/>
</dbReference>
<feature type="transmembrane region" description="Helical" evidence="6">
    <location>
        <begin position="6"/>
        <end position="28"/>
    </location>
</feature>
<feature type="transmembrane region" description="Helical" evidence="6">
    <location>
        <begin position="110"/>
        <end position="131"/>
    </location>
</feature>
<feature type="transmembrane region" description="Helical" evidence="6">
    <location>
        <begin position="254"/>
        <end position="274"/>
    </location>
</feature>
<evidence type="ECO:0000256" key="3">
    <source>
        <dbReference type="ARBA" id="ARBA00022692"/>
    </source>
</evidence>
<gene>
    <name evidence="7" type="ORF">CF22_002792</name>
    <name evidence="11" type="ORF">DNQ45_04870</name>
    <name evidence="12" type="ORF">DU321_24640</name>
    <name evidence="10" type="ORF">E4K51_18025</name>
    <name evidence="14" type="ORF">FV293_24405</name>
    <name evidence="8" type="ORF">HLZ39_11520</name>
    <name evidence="13" type="ORF">NCTC9077_05468</name>
    <name evidence="9" type="ORF">QO046_19785</name>
</gene>
<dbReference type="EMBL" id="DABGKQ010000014">
    <property type="protein sequence ID" value="HAJ5805130.1"/>
    <property type="molecule type" value="Genomic_DNA"/>
</dbReference>
<feature type="transmembrane region" description="Helical" evidence="6">
    <location>
        <begin position="314"/>
        <end position="332"/>
    </location>
</feature>